<dbReference type="STRING" id="1601833.SAMN05518684_108103"/>
<dbReference type="Gene3D" id="1.50.10.10">
    <property type="match status" value="1"/>
</dbReference>
<proteinExistence type="predicted"/>
<keyword evidence="2" id="KW-1185">Reference proteome</keyword>
<dbReference type="SUPFAM" id="SSF48208">
    <property type="entry name" value="Six-hairpin glycosidases"/>
    <property type="match status" value="1"/>
</dbReference>
<dbReference type="InterPro" id="IPR008928">
    <property type="entry name" value="6-hairpin_glycosidase_sf"/>
</dbReference>
<organism evidence="1 2">
    <name type="scientific">Salipaludibacillus aurantiacus</name>
    <dbReference type="NCBI Taxonomy" id="1601833"/>
    <lineage>
        <taxon>Bacteria</taxon>
        <taxon>Bacillati</taxon>
        <taxon>Bacillota</taxon>
        <taxon>Bacilli</taxon>
        <taxon>Bacillales</taxon>
        <taxon>Bacillaceae</taxon>
    </lineage>
</organism>
<dbReference type="AlphaFoldDB" id="A0A1H9URE1"/>
<dbReference type="GO" id="GO:0005975">
    <property type="term" value="P:carbohydrate metabolic process"/>
    <property type="evidence" value="ECO:0007669"/>
    <property type="project" value="InterPro"/>
</dbReference>
<dbReference type="Proteomes" id="UP000198571">
    <property type="component" value="Unassembled WGS sequence"/>
</dbReference>
<evidence type="ECO:0000313" key="2">
    <source>
        <dbReference type="Proteomes" id="UP000198571"/>
    </source>
</evidence>
<evidence type="ECO:0000313" key="1">
    <source>
        <dbReference type="EMBL" id="SES11627.1"/>
    </source>
</evidence>
<dbReference type="OrthoDB" id="2488337at2"/>
<name>A0A1H9URE1_9BACI</name>
<dbReference type="InterPro" id="IPR012341">
    <property type="entry name" value="6hp_glycosidase-like_sf"/>
</dbReference>
<protein>
    <recommendedName>
        <fullName evidence="3">Alpha-L-rhamnosidase six-hairpin glycosidase domain-containing protein</fullName>
    </recommendedName>
</protein>
<gene>
    <name evidence="1" type="ORF">SAMN05518684_108103</name>
</gene>
<evidence type="ECO:0008006" key="3">
    <source>
        <dbReference type="Google" id="ProtNLM"/>
    </source>
</evidence>
<sequence length="692" mass="79596">MTRRKYADIDFRYSPEIIQTCIGLVDDPYKTVVREDGSLNYHFEEEIFDINAFNIPDEQDMSRYSEVIDDNLGFKHRLKPVFTHRDTFVERKQSYSEASLPFVFTEEVYDHTTFKWRTFAYRNASGFRADLIIWELTASDDFGRAPSKVALKLDGPKDGLPAIMESKGTTAYWTQDGFNIRGITHYDFLNAGETRKGVFAVVLDGEASPEDLTVEWAEKAEEDMRAYWKSVRLFEHRFTIPDEDLMEMLRSCARNILQAREVKDGIPEFQVGPTVYRGLWVIDGHFLLEAAHMMGQRDEAYLGVDAVLRRAEEDGSIQIIPDHYKETGIALATFVRQCELMNDDERLRELWPVMCKALDYILDMRQQALEIENYKGIFPPAFLDGGIAGPFPEYTTPLWIVIGLKRAYEEGERLELERFEQFKAAYTDIYKAIQRAFERDMQTTEEGVPFVKMNMVEREYDRPQSATWALAHAIYPGEIFPDDDAEVTNFLALLDSIDNTQGIPEETGWVHDQAVWGYSSMFYAQTWLYAGYPEKALDYLYSFANHAAPSRVWREEQSLTSSPAAEYCGDMPHNWGSAEFIRLVRHLLVFEKGSTLELLPGVPDEWLPSEGETLAVERTPTKYGEVTVQLDFIGNDYYELTYQRAPGNKEPQDVILHWKGKVERSASGLEQAGKNMWRIPAGTGTVTLNLRK</sequence>
<accession>A0A1H9URE1</accession>
<dbReference type="EMBL" id="FOGT01000008">
    <property type="protein sequence ID" value="SES11627.1"/>
    <property type="molecule type" value="Genomic_DNA"/>
</dbReference>
<dbReference type="RefSeq" id="WP_093051955.1">
    <property type="nucleotide sequence ID" value="NZ_FOGT01000008.1"/>
</dbReference>
<reference evidence="2" key="1">
    <citation type="submission" date="2016-10" db="EMBL/GenBank/DDBJ databases">
        <authorList>
            <person name="Varghese N."/>
            <person name="Submissions S."/>
        </authorList>
    </citation>
    <scope>NUCLEOTIDE SEQUENCE [LARGE SCALE GENOMIC DNA]</scope>
    <source>
        <strain evidence="2">S9</strain>
    </source>
</reference>